<dbReference type="PANTHER" id="PTHR24567:SF28">
    <property type="entry name" value="LISTERIOLYSIN REGULATORY PROTEIN"/>
    <property type="match status" value="1"/>
</dbReference>
<dbReference type="InterPro" id="IPR036388">
    <property type="entry name" value="WH-like_DNA-bd_sf"/>
</dbReference>
<dbReference type="PRINTS" id="PR00034">
    <property type="entry name" value="HTHCRP"/>
</dbReference>
<dbReference type="GO" id="GO:0005829">
    <property type="term" value="C:cytosol"/>
    <property type="evidence" value="ECO:0007669"/>
    <property type="project" value="TreeGrafter"/>
</dbReference>
<evidence type="ECO:0000256" key="4">
    <source>
        <dbReference type="ARBA" id="ARBA00023163"/>
    </source>
</evidence>
<dbReference type="InterPro" id="IPR014710">
    <property type="entry name" value="RmlC-like_jellyroll"/>
</dbReference>
<dbReference type="InterPro" id="IPR050397">
    <property type="entry name" value="Env_Response_Regulators"/>
</dbReference>
<proteinExistence type="predicted"/>
<keyword evidence="2" id="KW-0238">DNA-binding</keyword>
<dbReference type="SUPFAM" id="SSF51206">
    <property type="entry name" value="cAMP-binding domain-like"/>
    <property type="match status" value="1"/>
</dbReference>
<evidence type="ECO:0000259" key="5">
    <source>
        <dbReference type="PROSITE" id="PS50042"/>
    </source>
</evidence>
<dbReference type="EMBL" id="JACHGK010000004">
    <property type="protein sequence ID" value="MBB6444947.1"/>
    <property type="molecule type" value="Genomic_DNA"/>
</dbReference>
<dbReference type="PANTHER" id="PTHR24567">
    <property type="entry name" value="CRP FAMILY TRANSCRIPTIONAL REGULATORY PROTEIN"/>
    <property type="match status" value="1"/>
</dbReference>
<dbReference type="CDD" id="cd00038">
    <property type="entry name" value="CAP_ED"/>
    <property type="match status" value="1"/>
</dbReference>
<dbReference type="Pfam" id="PF13545">
    <property type="entry name" value="HTH_Crp_2"/>
    <property type="match status" value="1"/>
</dbReference>
<reference evidence="7 8" key="1">
    <citation type="submission" date="2020-08" db="EMBL/GenBank/DDBJ databases">
        <title>Genomic Encyclopedia of Type Strains, Phase IV (KMG-IV): sequencing the most valuable type-strain genomes for metagenomic binning, comparative biology and taxonomic classification.</title>
        <authorList>
            <person name="Goeker M."/>
        </authorList>
    </citation>
    <scope>NUCLEOTIDE SEQUENCE [LARGE SCALE GENOMIC DNA]</scope>
    <source>
        <strain evidence="7 8">DSM 5391</strain>
    </source>
</reference>
<dbReference type="InterPro" id="IPR036390">
    <property type="entry name" value="WH_DNA-bd_sf"/>
</dbReference>
<dbReference type="InterPro" id="IPR012318">
    <property type="entry name" value="HTH_CRP"/>
</dbReference>
<dbReference type="PROSITE" id="PS50042">
    <property type="entry name" value="CNMP_BINDING_3"/>
    <property type="match status" value="1"/>
</dbReference>
<sequence length="236" mass="26820">MEKTHGCIHEGEHHKGTQDKCVSLVPIFNHLEEGQMDEIMNTARSIIFQKGEMIYQAGEQSDALYLVNKGKIRIYRLSESGKEQLVRILRPGDFTGELALFNEGVHESYAEAMLETLVCVIKRTDLQKLLLKYPTISLKILSEFSNRLDQSEKQTTRFATEKVETRIAMFLAECIDAEKDSHEIVLPMSKKDLASYLGTTPETVSRKLADLEQDGLIKQKLHKKIEILDLDGLLLV</sequence>
<dbReference type="Pfam" id="PF00027">
    <property type="entry name" value="cNMP_binding"/>
    <property type="match status" value="1"/>
</dbReference>
<feature type="domain" description="Cyclic nucleotide-binding" evidence="5">
    <location>
        <begin position="27"/>
        <end position="147"/>
    </location>
</feature>
<gene>
    <name evidence="7" type="ORF">HNR53_001557</name>
</gene>
<comment type="caution">
    <text evidence="7">The sequence shown here is derived from an EMBL/GenBank/DDBJ whole genome shotgun (WGS) entry which is preliminary data.</text>
</comment>
<dbReference type="CDD" id="cd00092">
    <property type="entry name" value="HTH_CRP"/>
    <property type="match status" value="1"/>
</dbReference>
<evidence type="ECO:0000256" key="2">
    <source>
        <dbReference type="ARBA" id="ARBA00023125"/>
    </source>
</evidence>
<dbReference type="PROSITE" id="PS51063">
    <property type="entry name" value="HTH_CRP_2"/>
    <property type="match status" value="1"/>
</dbReference>
<keyword evidence="8" id="KW-1185">Reference proteome</keyword>
<dbReference type="SMART" id="SM00419">
    <property type="entry name" value="HTH_CRP"/>
    <property type="match status" value="1"/>
</dbReference>
<evidence type="ECO:0000313" key="8">
    <source>
        <dbReference type="Proteomes" id="UP000531594"/>
    </source>
</evidence>
<dbReference type="InterPro" id="IPR018490">
    <property type="entry name" value="cNMP-bd_dom_sf"/>
</dbReference>
<organism evidence="7 8">
    <name type="scientific">Bacillus benzoevorans</name>
    <dbReference type="NCBI Taxonomy" id="1456"/>
    <lineage>
        <taxon>Bacteria</taxon>
        <taxon>Bacillati</taxon>
        <taxon>Bacillota</taxon>
        <taxon>Bacilli</taxon>
        <taxon>Bacillales</taxon>
        <taxon>Bacillaceae</taxon>
        <taxon>Bacillus</taxon>
    </lineage>
</organism>
<dbReference type="Gene3D" id="1.10.10.10">
    <property type="entry name" value="Winged helix-like DNA-binding domain superfamily/Winged helix DNA-binding domain"/>
    <property type="match status" value="1"/>
</dbReference>
<dbReference type="GO" id="GO:0003677">
    <property type="term" value="F:DNA binding"/>
    <property type="evidence" value="ECO:0007669"/>
    <property type="project" value="UniProtKB-KW"/>
</dbReference>
<keyword evidence="1" id="KW-0805">Transcription regulation</keyword>
<dbReference type="SMART" id="SM00100">
    <property type="entry name" value="cNMP"/>
    <property type="match status" value="1"/>
</dbReference>
<dbReference type="InterPro" id="IPR000595">
    <property type="entry name" value="cNMP-bd_dom"/>
</dbReference>
<dbReference type="Gene3D" id="2.60.120.10">
    <property type="entry name" value="Jelly Rolls"/>
    <property type="match status" value="1"/>
</dbReference>
<name>A0A7X0HSA2_9BACI</name>
<keyword evidence="3" id="KW-0010">Activator</keyword>
<evidence type="ECO:0000256" key="1">
    <source>
        <dbReference type="ARBA" id="ARBA00023015"/>
    </source>
</evidence>
<protein>
    <submittedName>
        <fullName evidence="7">CRP/FNR family transcriptional regulator</fullName>
    </submittedName>
</protein>
<keyword evidence="4" id="KW-0804">Transcription</keyword>
<dbReference type="AlphaFoldDB" id="A0A7X0HSA2"/>
<dbReference type="RefSeq" id="WP_184524524.1">
    <property type="nucleotide sequence ID" value="NZ_JACHGK010000004.1"/>
</dbReference>
<dbReference type="SUPFAM" id="SSF46785">
    <property type="entry name" value="Winged helix' DNA-binding domain"/>
    <property type="match status" value="1"/>
</dbReference>
<evidence type="ECO:0000259" key="6">
    <source>
        <dbReference type="PROSITE" id="PS51063"/>
    </source>
</evidence>
<feature type="domain" description="HTH crp-type" evidence="6">
    <location>
        <begin position="161"/>
        <end position="231"/>
    </location>
</feature>
<accession>A0A7X0HSA2</accession>
<dbReference type="GO" id="GO:0003700">
    <property type="term" value="F:DNA-binding transcription factor activity"/>
    <property type="evidence" value="ECO:0007669"/>
    <property type="project" value="TreeGrafter"/>
</dbReference>
<dbReference type="Proteomes" id="UP000531594">
    <property type="component" value="Unassembled WGS sequence"/>
</dbReference>
<evidence type="ECO:0000313" key="7">
    <source>
        <dbReference type="EMBL" id="MBB6444947.1"/>
    </source>
</evidence>
<evidence type="ECO:0000256" key="3">
    <source>
        <dbReference type="ARBA" id="ARBA00023159"/>
    </source>
</evidence>